<dbReference type="GO" id="GO:0043139">
    <property type="term" value="F:5'-3' DNA helicase activity"/>
    <property type="evidence" value="ECO:0007669"/>
    <property type="project" value="UniProtKB-EC"/>
</dbReference>
<reference evidence="16 17" key="1">
    <citation type="submission" date="2019-09" db="EMBL/GenBank/DDBJ databases">
        <title>NBRP : Genome information of microbial organism related human and environment.</title>
        <authorList>
            <person name="Hattori M."/>
            <person name="Oshima K."/>
            <person name="Inaba H."/>
            <person name="Suda W."/>
            <person name="Sakamoto M."/>
            <person name="Iino T."/>
            <person name="Kitahara M."/>
            <person name="Oshida Y."/>
            <person name="Iida T."/>
            <person name="Kudo T."/>
            <person name="Itoh T."/>
            <person name="Ohkuma M."/>
        </authorList>
    </citation>
    <scope>NUCLEOTIDE SEQUENCE [LARGE SCALE GENOMIC DNA]</scope>
    <source>
        <strain evidence="16 17">Q-1</strain>
    </source>
</reference>
<dbReference type="CDD" id="cd00984">
    <property type="entry name" value="DnaB_C"/>
    <property type="match status" value="1"/>
</dbReference>
<evidence type="ECO:0000313" key="16">
    <source>
        <dbReference type="EMBL" id="GER02927.1"/>
    </source>
</evidence>
<evidence type="ECO:0000256" key="12">
    <source>
        <dbReference type="ARBA" id="ARBA00048954"/>
    </source>
</evidence>
<evidence type="ECO:0000256" key="10">
    <source>
        <dbReference type="ARBA" id="ARBA00023235"/>
    </source>
</evidence>
<proteinExistence type="inferred from homology"/>
<dbReference type="InterPro" id="IPR036185">
    <property type="entry name" value="DNA_heli_DnaB-like_N_sf"/>
</dbReference>
<keyword evidence="9 14" id="KW-0238">DNA-binding</keyword>
<dbReference type="SUPFAM" id="SSF52540">
    <property type="entry name" value="P-loop containing nucleoside triphosphate hydrolases"/>
    <property type="match status" value="1"/>
</dbReference>
<evidence type="ECO:0000256" key="5">
    <source>
        <dbReference type="ARBA" id="ARBA00022741"/>
    </source>
</evidence>
<dbReference type="InterPro" id="IPR016136">
    <property type="entry name" value="DNA_helicase_N/primase_C"/>
</dbReference>
<dbReference type="EMBL" id="BKCN01000002">
    <property type="protein sequence ID" value="GER02927.1"/>
    <property type="molecule type" value="Genomic_DNA"/>
</dbReference>
<evidence type="ECO:0000256" key="14">
    <source>
        <dbReference type="RuleBase" id="RU362085"/>
    </source>
</evidence>
<dbReference type="Pfam" id="PF00772">
    <property type="entry name" value="DnaB"/>
    <property type="match status" value="1"/>
</dbReference>
<evidence type="ECO:0000256" key="2">
    <source>
        <dbReference type="ARBA" id="ARBA00011643"/>
    </source>
</evidence>
<keyword evidence="8 14" id="KW-0067">ATP-binding</keyword>
<name>A0A5A7N4K8_9PROT</name>
<dbReference type="InterPro" id="IPR027417">
    <property type="entry name" value="P-loop_NTPase"/>
</dbReference>
<dbReference type="GO" id="GO:0005829">
    <property type="term" value="C:cytosol"/>
    <property type="evidence" value="ECO:0007669"/>
    <property type="project" value="TreeGrafter"/>
</dbReference>
<keyword evidence="7 14" id="KW-0347">Helicase</keyword>
<dbReference type="InterPro" id="IPR007693">
    <property type="entry name" value="DNA_helicase_DnaB-like_N"/>
</dbReference>
<comment type="similarity">
    <text evidence="1 14">Belongs to the helicase family. DnaB subfamily.</text>
</comment>
<evidence type="ECO:0000313" key="17">
    <source>
        <dbReference type="Proteomes" id="UP000324996"/>
    </source>
</evidence>
<evidence type="ECO:0000256" key="1">
    <source>
        <dbReference type="ARBA" id="ARBA00008428"/>
    </source>
</evidence>
<keyword evidence="6 14" id="KW-0378">Hydrolase</keyword>
<comment type="caution">
    <text evidence="16">The sequence shown here is derived from an EMBL/GenBank/DDBJ whole genome shotgun (WGS) entry which is preliminary data.</text>
</comment>
<dbReference type="Gene3D" id="3.40.50.300">
    <property type="entry name" value="P-loop containing nucleotide triphosphate hydrolases"/>
    <property type="match status" value="1"/>
</dbReference>
<dbReference type="GO" id="GO:0006269">
    <property type="term" value="P:DNA replication, synthesis of primer"/>
    <property type="evidence" value="ECO:0007669"/>
    <property type="project" value="UniProtKB-UniRule"/>
</dbReference>
<dbReference type="NCBIfam" id="TIGR00665">
    <property type="entry name" value="DnaB"/>
    <property type="match status" value="1"/>
</dbReference>
<gene>
    <name evidence="16" type="primary">dnaB</name>
    <name evidence="16" type="ORF">JCM17846_06090</name>
</gene>
<comment type="function">
    <text evidence="11 14">The main replicative DNA helicase, it participates in initiation and elongation during chromosome replication. Travels ahead of the DNA replisome, separating dsDNA into templates for DNA synthesis. A processive ATP-dependent 5'-3' DNA helicase it has DNA-dependent ATPase activity.</text>
</comment>
<dbReference type="Gene3D" id="1.10.860.10">
    <property type="entry name" value="DNAb Helicase, Chain A"/>
    <property type="match status" value="1"/>
</dbReference>
<dbReference type="GO" id="GO:1990077">
    <property type="term" value="C:primosome complex"/>
    <property type="evidence" value="ECO:0007669"/>
    <property type="project" value="UniProtKB-UniRule"/>
</dbReference>
<comment type="subunit">
    <text evidence="2">Homohexamer.</text>
</comment>
<feature type="domain" description="SF4 helicase" evidence="15">
    <location>
        <begin position="223"/>
        <end position="521"/>
    </location>
</feature>
<dbReference type="NCBIfam" id="NF006606">
    <property type="entry name" value="PRK09165.1"/>
    <property type="match status" value="1"/>
</dbReference>
<dbReference type="GO" id="GO:0005524">
    <property type="term" value="F:ATP binding"/>
    <property type="evidence" value="ECO:0007669"/>
    <property type="project" value="UniProtKB-UniRule"/>
</dbReference>
<keyword evidence="17" id="KW-1185">Reference proteome</keyword>
<keyword evidence="10" id="KW-0413">Isomerase</keyword>
<evidence type="ECO:0000256" key="13">
    <source>
        <dbReference type="NCBIfam" id="TIGR00665"/>
    </source>
</evidence>
<dbReference type="InterPro" id="IPR007692">
    <property type="entry name" value="DNA_helicase_DnaB"/>
</dbReference>
<dbReference type="PROSITE" id="PS51199">
    <property type="entry name" value="SF4_HELICASE"/>
    <property type="match status" value="1"/>
</dbReference>
<dbReference type="PANTHER" id="PTHR30153">
    <property type="entry name" value="REPLICATIVE DNA HELICASE DNAB"/>
    <property type="match status" value="1"/>
</dbReference>
<dbReference type="EC" id="5.6.2.3" evidence="13 14"/>
<sequence>MDNFLISYALRLGQSHGIKDDMSEHNHKTVTLHPGATHEQPSPESLDYRQPPSNLEIEQALLGAMLVNNEAAEQVREFLQPEHFHEPVHGRIYDMILRLIDRDHTADPVKLRPFFDQDEALAEMGGGTYLARLAASAATIINATDYARTLRDLALRRALISVGQDMVITAYDADPSDSGEGQLEAAESRLFDLAQTGSANSSFTPFRTAIYKALEAAEAAYKDPDKISGVSTGLKALDAQIGGLHKTDLLILAGRPAMGKTSLATNIAYNAAMRWLEDRENGVEPKRSRGAAVAFFSLEMSADQLAARIVSDRANIKSEEMRRGRLTDRQFEDLTRAVQEIENLPLYIDDTAALSIAGVYTRARRLKRLHNIGLVIVDYLQLLSGSAARAESRVQEISEITRGLKALAKKLEVPVMALSQLSRTVESRDNKRPQLSDLRESGSIEQDSDIVMFVYRDEYYKEQAKPDEGDEKKFAEWMDQMERARGLAEVIVSKQRHGPTGTVRLRFIKETTRFTDEAVPEYTAERIG</sequence>
<evidence type="ECO:0000256" key="9">
    <source>
        <dbReference type="ARBA" id="ARBA00023125"/>
    </source>
</evidence>
<evidence type="ECO:0000259" key="15">
    <source>
        <dbReference type="PROSITE" id="PS51199"/>
    </source>
</evidence>
<evidence type="ECO:0000256" key="8">
    <source>
        <dbReference type="ARBA" id="ARBA00022840"/>
    </source>
</evidence>
<dbReference type="PANTHER" id="PTHR30153:SF2">
    <property type="entry name" value="REPLICATIVE DNA HELICASE"/>
    <property type="match status" value="1"/>
</dbReference>
<evidence type="ECO:0000256" key="11">
    <source>
        <dbReference type="ARBA" id="ARBA00044932"/>
    </source>
</evidence>
<evidence type="ECO:0000256" key="6">
    <source>
        <dbReference type="ARBA" id="ARBA00022801"/>
    </source>
</evidence>
<keyword evidence="3 14" id="KW-0639">Primosome</keyword>
<keyword evidence="5 14" id="KW-0547">Nucleotide-binding</keyword>
<comment type="catalytic activity">
    <reaction evidence="12 14">
        <text>ATP + H2O = ADP + phosphate + H(+)</text>
        <dbReference type="Rhea" id="RHEA:13065"/>
        <dbReference type="ChEBI" id="CHEBI:15377"/>
        <dbReference type="ChEBI" id="CHEBI:15378"/>
        <dbReference type="ChEBI" id="CHEBI:30616"/>
        <dbReference type="ChEBI" id="CHEBI:43474"/>
        <dbReference type="ChEBI" id="CHEBI:456216"/>
        <dbReference type="EC" id="5.6.2.3"/>
    </reaction>
</comment>
<dbReference type="GO" id="GO:0003677">
    <property type="term" value="F:DNA binding"/>
    <property type="evidence" value="ECO:0007669"/>
    <property type="project" value="UniProtKB-UniRule"/>
</dbReference>
<evidence type="ECO:0000256" key="3">
    <source>
        <dbReference type="ARBA" id="ARBA00022515"/>
    </source>
</evidence>
<dbReference type="SUPFAM" id="SSF48024">
    <property type="entry name" value="N-terminal domain of DnaB helicase"/>
    <property type="match status" value="1"/>
</dbReference>
<evidence type="ECO:0000256" key="7">
    <source>
        <dbReference type="ARBA" id="ARBA00022806"/>
    </source>
</evidence>
<dbReference type="GO" id="GO:0016887">
    <property type="term" value="F:ATP hydrolysis activity"/>
    <property type="evidence" value="ECO:0007669"/>
    <property type="project" value="RHEA"/>
</dbReference>
<accession>A0A5A7N4K8</accession>
<dbReference type="Proteomes" id="UP000324996">
    <property type="component" value="Unassembled WGS sequence"/>
</dbReference>
<keyword evidence="4 14" id="KW-0235">DNA replication</keyword>
<protein>
    <recommendedName>
        <fullName evidence="13 14">Replicative DNA helicase</fullName>
        <ecNumber evidence="13 14">5.6.2.3</ecNumber>
    </recommendedName>
</protein>
<evidence type="ECO:0000256" key="4">
    <source>
        <dbReference type="ARBA" id="ARBA00022705"/>
    </source>
</evidence>
<dbReference type="InterPro" id="IPR007694">
    <property type="entry name" value="DNA_helicase_DnaB-like_C"/>
</dbReference>
<dbReference type="Pfam" id="PF03796">
    <property type="entry name" value="DnaB_C"/>
    <property type="match status" value="1"/>
</dbReference>
<organism evidence="16 17">
    <name type="scientific">Iodidimonas nitroreducens</name>
    <dbReference type="NCBI Taxonomy" id="1236968"/>
    <lineage>
        <taxon>Bacteria</taxon>
        <taxon>Pseudomonadati</taxon>
        <taxon>Pseudomonadota</taxon>
        <taxon>Alphaproteobacteria</taxon>
        <taxon>Iodidimonadales</taxon>
        <taxon>Iodidimonadaceae</taxon>
        <taxon>Iodidimonas</taxon>
    </lineage>
</organism>
<dbReference type="AlphaFoldDB" id="A0A5A7N4K8"/>